<feature type="domain" description="HTH marR-type" evidence="1">
    <location>
        <begin position="31"/>
        <end position="162"/>
    </location>
</feature>
<dbReference type="PANTHER" id="PTHR33164">
    <property type="entry name" value="TRANSCRIPTIONAL REGULATOR, MARR FAMILY"/>
    <property type="match status" value="1"/>
</dbReference>
<dbReference type="SUPFAM" id="SSF46785">
    <property type="entry name" value="Winged helix' DNA-binding domain"/>
    <property type="match status" value="1"/>
</dbReference>
<dbReference type="AlphaFoldDB" id="A0A7I7Y5D8"/>
<dbReference type="SMART" id="SM00347">
    <property type="entry name" value="HTH_MARR"/>
    <property type="match status" value="1"/>
</dbReference>
<keyword evidence="3" id="KW-1185">Reference proteome</keyword>
<dbReference type="Proteomes" id="UP000466931">
    <property type="component" value="Chromosome"/>
</dbReference>
<dbReference type="PROSITE" id="PS50995">
    <property type="entry name" value="HTH_MARR_2"/>
    <property type="match status" value="1"/>
</dbReference>
<dbReference type="PANTHER" id="PTHR33164:SF43">
    <property type="entry name" value="HTH-TYPE TRANSCRIPTIONAL REPRESSOR YETL"/>
    <property type="match status" value="1"/>
</dbReference>
<dbReference type="Pfam" id="PF12802">
    <property type="entry name" value="MarR_2"/>
    <property type="match status" value="1"/>
</dbReference>
<dbReference type="GO" id="GO:0006950">
    <property type="term" value="P:response to stress"/>
    <property type="evidence" value="ECO:0007669"/>
    <property type="project" value="TreeGrafter"/>
</dbReference>
<dbReference type="GO" id="GO:0003700">
    <property type="term" value="F:DNA-binding transcription factor activity"/>
    <property type="evidence" value="ECO:0007669"/>
    <property type="project" value="InterPro"/>
</dbReference>
<reference evidence="2" key="2">
    <citation type="submission" date="2020-02" db="EMBL/GenBank/DDBJ databases">
        <authorList>
            <person name="Matsumoto Y."/>
            <person name="Motooka D."/>
            <person name="Nakamura S."/>
        </authorList>
    </citation>
    <scope>NUCLEOTIDE SEQUENCE</scope>
    <source>
        <strain evidence="2">JCM 13671</strain>
    </source>
</reference>
<organism evidence="2 3">
    <name type="scientific">Mycolicibacterium confluentis</name>
    <dbReference type="NCBI Taxonomy" id="28047"/>
    <lineage>
        <taxon>Bacteria</taxon>
        <taxon>Bacillati</taxon>
        <taxon>Actinomycetota</taxon>
        <taxon>Actinomycetes</taxon>
        <taxon>Mycobacteriales</taxon>
        <taxon>Mycobacteriaceae</taxon>
        <taxon>Mycolicibacterium</taxon>
    </lineage>
</organism>
<dbReference type="InterPro" id="IPR039422">
    <property type="entry name" value="MarR/SlyA-like"/>
</dbReference>
<evidence type="ECO:0000313" key="2">
    <source>
        <dbReference type="EMBL" id="BBZ36514.1"/>
    </source>
</evidence>
<dbReference type="EMBL" id="AP022612">
    <property type="protein sequence ID" value="BBZ36514.1"/>
    <property type="molecule type" value="Genomic_DNA"/>
</dbReference>
<sequence>MSPGGERPGLTFCLVADIICQVADKIGSARHDTIGAWTKRCYLAGRTAMEDALRPFGLGATQWYVLYQLVNAGPTRQRDLQRILQVERATLSAVVIALVRKRLVEQIPDSVDQRQKMLRITDVGEALWRDLPDLTQIHAVAFDGIDADDIETAIRVLRTATERLEQREGME</sequence>
<name>A0A7I7Y5D8_9MYCO</name>
<proteinExistence type="predicted"/>
<evidence type="ECO:0000259" key="1">
    <source>
        <dbReference type="PROSITE" id="PS50995"/>
    </source>
</evidence>
<evidence type="ECO:0000313" key="3">
    <source>
        <dbReference type="Proteomes" id="UP000466931"/>
    </source>
</evidence>
<dbReference type="InterPro" id="IPR036390">
    <property type="entry name" value="WH_DNA-bd_sf"/>
</dbReference>
<dbReference type="Gene3D" id="1.10.10.10">
    <property type="entry name" value="Winged helix-like DNA-binding domain superfamily/Winged helix DNA-binding domain"/>
    <property type="match status" value="1"/>
</dbReference>
<dbReference type="InterPro" id="IPR000835">
    <property type="entry name" value="HTH_MarR-typ"/>
</dbReference>
<accession>A0A7I7Y5D8</accession>
<reference evidence="2" key="1">
    <citation type="journal article" date="2019" name="Emerg. Microbes Infect.">
        <title>Comprehensive subspecies identification of 175 nontuberculous mycobacteria species based on 7547 genomic profiles.</title>
        <authorList>
            <person name="Matsumoto Y."/>
            <person name="Kinjo T."/>
            <person name="Motooka D."/>
            <person name="Nabeya D."/>
            <person name="Jung N."/>
            <person name="Uechi K."/>
            <person name="Horii T."/>
            <person name="Iida T."/>
            <person name="Fujita J."/>
            <person name="Nakamura S."/>
        </authorList>
    </citation>
    <scope>NUCLEOTIDE SEQUENCE [LARGE SCALE GENOMIC DNA]</scope>
    <source>
        <strain evidence="2">JCM 13671</strain>
    </source>
</reference>
<gene>
    <name evidence="2" type="ORF">MCNF_51190</name>
</gene>
<dbReference type="InterPro" id="IPR036388">
    <property type="entry name" value="WH-like_DNA-bd_sf"/>
</dbReference>
<protein>
    <recommendedName>
        <fullName evidence="1">HTH marR-type domain-containing protein</fullName>
    </recommendedName>
</protein>